<gene>
    <name evidence="4" type="ORF">D6851_14855</name>
</gene>
<dbReference type="InterPro" id="IPR020904">
    <property type="entry name" value="Sc_DH/Rdtase_CS"/>
</dbReference>
<dbReference type="PROSITE" id="PS00061">
    <property type="entry name" value="ADH_SHORT"/>
    <property type="match status" value="1"/>
</dbReference>
<dbReference type="PRINTS" id="PR00081">
    <property type="entry name" value="GDHRDH"/>
</dbReference>
<dbReference type="NCBIfam" id="NF005559">
    <property type="entry name" value="PRK07231.1"/>
    <property type="match status" value="1"/>
</dbReference>
<dbReference type="NCBIfam" id="NF005473">
    <property type="entry name" value="PRK07069.1"/>
    <property type="match status" value="1"/>
</dbReference>
<keyword evidence="5" id="KW-1185">Reference proteome</keyword>
<dbReference type="RefSeq" id="WP_120325696.1">
    <property type="nucleotide sequence ID" value="NZ_RAPF01000010.1"/>
</dbReference>
<evidence type="ECO:0000259" key="3">
    <source>
        <dbReference type="SMART" id="SM00822"/>
    </source>
</evidence>
<dbReference type="EC" id="1.1.1.47" evidence="4"/>
<dbReference type="Proteomes" id="UP000284395">
    <property type="component" value="Unassembled WGS sequence"/>
</dbReference>
<dbReference type="FunFam" id="3.40.50.720:FF:000084">
    <property type="entry name" value="Short-chain dehydrogenase reductase"/>
    <property type="match status" value="1"/>
</dbReference>
<dbReference type="Pfam" id="PF13561">
    <property type="entry name" value="adh_short_C2"/>
    <property type="match status" value="1"/>
</dbReference>
<dbReference type="InterPro" id="IPR002347">
    <property type="entry name" value="SDR_fam"/>
</dbReference>
<comment type="caution">
    <text evidence="4">The sequence shown here is derived from an EMBL/GenBank/DDBJ whole genome shotgun (WGS) entry which is preliminary data.</text>
</comment>
<dbReference type="PRINTS" id="PR00080">
    <property type="entry name" value="SDRFAMILY"/>
</dbReference>
<proteinExistence type="inferred from homology"/>
<sequence length="258" mass="27258">MNGRVAGKKVLITGAGQGIGAAVAHLLAQEGAQVLMTDVNDAAAQDQAAAINADLGREAALSFRLDVTREDEWIAALQFARQAMGGLSVLVNNAGVVLNGSVEDFDLDEWHRGMSINVDSVFLGCKHAIPLLRENQPGSIVNLSSIAGLIASAGFANYNASKAAVWLLSKSVALHCARKGWDVRCNSVHPTFIRTPILQDLVGDKEEATVLAKLEKQVPLGRLGEAEEVAQAVLYLASDESRFVTASELKIDGGISAM</sequence>
<dbReference type="SMART" id="SM00822">
    <property type="entry name" value="PKS_KR"/>
    <property type="match status" value="1"/>
</dbReference>
<reference evidence="4 5" key="1">
    <citation type="submission" date="2018-09" db="EMBL/GenBank/DDBJ databases">
        <title>Altererythrobacter spongiae sp. nov., isolated from a marine sponge.</title>
        <authorList>
            <person name="Zhuang L."/>
            <person name="Luo L."/>
        </authorList>
    </citation>
    <scope>NUCLEOTIDE SEQUENCE [LARGE SCALE GENOMIC DNA]</scope>
    <source>
        <strain evidence="4 5">HN-Y73</strain>
    </source>
</reference>
<organism evidence="4 5">
    <name type="scientific">Altericroceibacterium spongiae</name>
    <dbReference type="NCBI Taxonomy" id="2320269"/>
    <lineage>
        <taxon>Bacteria</taxon>
        <taxon>Pseudomonadati</taxon>
        <taxon>Pseudomonadota</taxon>
        <taxon>Alphaproteobacteria</taxon>
        <taxon>Sphingomonadales</taxon>
        <taxon>Erythrobacteraceae</taxon>
        <taxon>Altericroceibacterium</taxon>
    </lineage>
</organism>
<feature type="domain" description="Ketoreductase" evidence="3">
    <location>
        <begin position="8"/>
        <end position="184"/>
    </location>
</feature>
<dbReference type="OrthoDB" id="5457012at2"/>
<dbReference type="InterPro" id="IPR036291">
    <property type="entry name" value="NAD(P)-bd_dom_sf"/>
</dbReference>
<evidence type="ECO:0000256" key="1">
    <source>
        <dbReference type="ARBA" id="ARBA00006484"/>
    </source>
</evidence>
<accession>A0A420EC69</accession>
<evidence type="ECO:0000313" key="5">
    <source>
        <dbReference type="Proteomes" id="UP000284395"/>
    </source>
</evidence>
<dbReference type="InterPro" id="IPR051122">
    <property type="entry name" value="SDR_DHRS6-like"/>
</dbReference>
<dbReference type="InterPro" id="IPR057326">
    <property type="entry name" value="KR_dom"/>
</dbReference>
<dbReference type="Gene3D" id="3.40.50.720">
    <property type="entry name" value="NAD(P)-binding Rossmann-like Domain"/>
    <property type="match status" value="1"/>
</dbReference>
<comment type="similarity">
    <text evidence="1">Belongs to the short-chain dehydrogenases/reductases (SDR) family.</text>
</comment>
<name>A0A420EC69_9SPHN</name>
<dbReference type="SUPFAM" id="SSF51735">
    <property type="entry name" value="NAD(P)-binding Rossmann-fold domains"/>
    <property type="match status" value="1"/>
</dbReference>
<dbReference type="GO" id="GO:0047936">
    <property type="term" value="F:glucose 1-dehydrogenase [NAD(P)+] activity"/>
    <property type="evidence" value="ECO:0007669"/>
    <property type="project" value="UniProtKB-EC"/>
</dbReference>
<protein>
    <submittedName>
        <fullName evidence="4">Glucose 1-dehydrogenase</fullName>
        <ecNumber evidence="4">1.1.1.47</ecNumber>
    </submittedName>
</protein>
<evidence type="ECO:0000313" key="4">
    <source>
        <dbReference type="EMBL" id="RKF18253.1"/>
    </source>
</evidence>
<evidence type="ECO:0000256" key="2">
    <source>
        <dbReference type="ARBA" id="ARBA00023002"/>
    </source>
</evidence>
<dbReference type="PANTHER" id="PTHR43477">
    <property type="entry name" value="DIHYDROANTICAPSIN 7-DEHYDROGENASE"/>
    <property type="match status" value="1"/>
</dbReference>
<keyword evidence="2 4" id="KW-0560">Oxidoreductase</keyword>
<dbReference type="AlphaFoldDB" id="A0A420EC69"/>
<dbReference type="EMBL" id="RAPF01000010">
    <property type="protein sequence ID" value="RKF18253.1"/>
    <property type="molecule type" value="Genomic_DNA"/>
</dbReference>
<dbReference type="PANTHER" id="PTHR43477:SF1">
    <property type="entry name" value="DIHYDROANTICAPSIN 7-DEHYDROGENASE"/>
    <property type="match status" value="1"/>
</dbReference>